<protein>
    <recommendedName>
        <fullName evidence="3">SLH domain-containing protein</fullName>
    </recommendedName>
</protein>
<name>A0A1E5FZN3_9FIRM</name>
<dbReference type="InterPro" id="IPR001119">
    <property type="entry name" value="SLH_dom"/>
</dbReference>
<dbReference type="CDD" id="cd22786">
    <property type="entry name" value="DPBB_YuiC-like"/>
    <property type="match status" value="1"/>
</dbReference>
<keyword evidence="5" id="KW-1185">Reference proteome</keyword>
<keyword evidence="1 2" id="KW-0732">Signal</keyword>
<dbReference type="InterPro" id="IPR010611">
    <property type="entry name" value="3D_dom"/>
</dbReference>
<dbReference type="Pfam" id="PF06725">
    <property type="entry name" value="3D"/>
    <property type="match status" value="1"/>
</dbReference>
<evidence type="ECO:0000256" key="1">
    <source>
        <dbReference type="ARBA" id="ARBA00022729"/>
    </source>
</evidence>
<feature type="chain" id="PRO_5009176918" description="SLH domain-containing protein" evidence="2">
    <location>
        <begin position="24"/>
        <end position="379"/>
    </location>
</feature>
<reference evidence="4 5" key="1">
    <citation type="submission" date="2016-09" db="EMBL/GenBank/DDBJ databases">
        <title>Draft genome sequence for the type strain of Desulfuribacillus alkaliarsenatis AHT28, an obligately anaerobic, sulfidogenic bacterium isolated from Russian soda lake sediments.</title>
        <authorList>
            <person name="Abin C.A."/>
            <person name="Hollibaugh J.T."/>
        </authorList>
    </citation>
    <scope>NUCLEOTIDE SEQUENCE [LARGE SCALE GENOMIC DNA]</scope>
    <source>
        <strain evidence="4 5">AHT28</strain>
    </source>
</reference>
<dbReference type="AlphaFoldDB" id="A0A1E5FZN3"/>
<proteinExistence type="predicted"/>
<dbReference type="PROSITE" id="PS51272">
    <property type="entry name" value="SLH"/>
    <property type="match status" value="2"/>
</dbReference>
<feature type="signal peptide" evidence="2">
    <location>
        <begin position="1"/>
        <end position="23"/>
    </location>
</feature>
<evidence type="ECO:0000313" key="4">
    <source>
        <dbReference type="EMBL" id="OEF96036.1"/>
    </source>
</evidence>
<dbReference type="Pfam" id="PF00395">
    <property type="entry name" value="SLH"/>
    <property type="match status" value="2"/>
</dbReference>
<dbReference type="PANTHER" id="PTHR39160:SF4">
    <property type="entry name" value="RESUSCITATION-PROMOTING FACTOR RPFB"/>
    <property type="match status" value="1"/>
</dbReference>
<evidence type="ECO:0000313" key="5">
    <source>
        <dbReference type="Proteomes" id="UP000094296"/>
    </source>
</evidence>
<evidence type="ECO:0000256" key="2">
    <source>
        <dbReference type="SAM" id="SignalP"/>
    </source>
</evidence>
<dbReference type="RefSeq" id="WP_069643956.1">
    <property type="nucleotide sequence ID" value="NZ_MIJE01000033.1"/>
</dbReference>
<organism evidence="4 5">
    <name type="scientific">Desulfuribacillus alkaliarsenatis</name>
    <dbReference type="NCBI Taxonomy" id="766136"/>
    <lineage>
        <taxon>Bacteria</taxon>
        <taxon>Bacillati</taxon>
        <taxon>Bacillota</taxon>
        <taxon>Desulfuribacillia</taxon>
        <taxon>Desulfuribacillales</taxon>
        <taxon>Desulfuribacillaceae</taxon>
        <taxon>Desulfuribacillus</taxon>
    </lineage>
</organism>
<dbReference type="InterPro" id="IPR036908">
    <property type="entry name" value="RlpA-like_sf"/>
</dbReference>
<comment type="caution">
    <text evidence="4">The sequence shown here is derived from an EMBL/GenBank/DDBJ whole genome shotgun (WGS) entry which is preliminary data.</text>
</comment>
<sequence length="379" mass="43223">MKKIILILLLLVSMLLFSTNALAYVSDSYETNEYENKTEIDIDIENVNDDIDIIDEVITDESTTDDNTIDESIIIEDTHHYFFDVPTHHYAFESISRLYDIGATNYRQDHKFMPTEWISRGEFLHMLLRAMGYLPVDEIIPVFNDVHTETPFATYVDTAYRLGIVDGLGNNEFRPGDPVRRDALIKMLITGNGLLKYDIHYSLSWTERNTLLSVFKDRDAINGWAEHYITHALKYEIITGYPDQTIRPNSYTTRAEAAVLIDRMFLSDNNEKYELDLLEINGVTIPYTNKIVMEATKYNSNQQGLSNYTRMGLRTRIGAVAVDPNFIPLGTHLYIENYGYAIAADTGGAIRGNKIDLYAASVGEAMQFGRQDVVVYVLP</sequence>
<accession>A0A1E5FZN3</accession>
<dbReference type="SUPFAM" id="SSF50685">
    <property type="entry name" value="Barwin-like endoglucanases"/>
    <property type="match status" value="1"/>
</dbReference>
<dbReference type="OrthoDB" id="9798935at2"/>
<dbReference type="GO" id="GO:0009254">
    <property type="term" value="P:peptidoglycan turnover"/>
    <property type="evidence" value="ECO:0007669"/>
    <property type="project" value="InterPro"/>
</dbReference>
<dbReference type="Gene3D" id="2.40.40.10">
    <property type="entry name" value="RlpA-like domain"/>
    <property type="match status" value="1"/>
</dbReference>
<dbReference type="GO" id="GO:0004553">
    <property type="term" value="F:hydrolase activity, hydrolyzing O-glycosyl compounds"/>
    <property type="evidence" value="ECO:0007669"/>
    <property type="project" value="InterPro"/>
</dbReference>
<dbReference type="STRING" id="766136.BHF68_09830"/>
<dbReference type="PANTHER" id="PTHR39160">
    <property type="entry name" value="CELL WALL-BINDING PROTEIN YOCH"/>
    <property type="match status" value="1"/>
</dbReference>
<dbReference type="Proteomes" id="UP000094296">
    <property type="component" value="Unassembled WGS sequence"/>
</dbReference>
<feature type="domain" description="SLH" evidence="3">
    <location>
        <begin position="78"/>
        <end position="141"/>
    </location>
</feature>
<dbReference type="GO" id="GO:0019867">
    <property type="term" value="C:outer membrane"/>
    <property type="evidence" value="ECO:0007669"/>
    <property type="project" value="InterPro"/>
</dbReference>
<feature type="domain" description="SLH" evidence="3">
    <location>
        <begin position="212"/>
        <end position="275"/>
    </location>
</feature>
<dbReference type="EMBL" id="MIJE01000033">
    <property type="protein sequence ID" value="OEF96036.1"/>
    <property type="molecule type" value="Genomic_DNA"/>
</dbReference>
<gene>
    <name evidence="4" type="ORF">BHF68_09830</name>
</gene>
<evidence type="ECO:0000259" key="3">
    <source>
        <dbReference type="PROSITE" id="PS51272"/>
    </source>
</evidence>
<dbReference type="InterPro" id="IPR051933">
    <property type="entry name" value="Resuscitation_pf_RpfB"/>
</dbReference>